<gene>
    <name evidence="8" type="ORF">L196_08594</name>
</gene>
<comment type="caution">
    <text evidence="8">The sequence shown here is derived from an EMBL/GenBank/DDBJ whole genome shotgun (WGS) entry which is preliminary data.</text>
</comment>
<dbReference type="Gene3D" id="3.40.50.300">
    <property type="entry name" value="P-loop containing nucleotide triphosphate hydrolases"/>
    <property type="match status" value="1"/>
</dbReference>
<accession>A0AB33YZT1</accession>
<feature type="domain" description="ABC transporter" evidence="7">
    <location>
        <begin position="3"/>
        <end position="237"/>
    </location>
</feature>
<evidence type="ECO:0000259" key="7">
    <source>
        <dbReference type="PROSITE" id="PS50893"/>
    </source>
</evidence>
<evidence type="ECO:0000256" key="2">
    <source>
        <dbReference type="ARBA" id="ARBA00022448"/>
    </source>
</evidence>
<dbReference type="PANTHER" id="PTHR42794">
    <property type="entry name" value="HEMIN IMPORT ATP-BINDING PROTEIN HMUV"/>
    <property type="match status" value="1"/>
</dbReference>
<proteinExistence type="inferred from homology"/>
<comment type="function">
    <text evidence="6">Part of the ABC transporter complex HmuTUV involved in hemin import. Responsible for energy coupling to the transport system.</text>
</comment>
<dbReference type="AlphaFoldDB" id="A0AB33YZT1"/>
<organism evidence="8 9">
    <name type="scientific">Cycloclasticus pugetii</name>
    <dbReference type="NCBI Taxonomy" id="34068"/>
    <lineage>
        <taxon>Bacteria</taxon>
        <taxon>Pseudomonadati</taxon>
        <taxon>Pseudomonadota</taxon>
        <taxon>Gammaproteobacteria</taxon>
        <taxon>Thiotrichales</taxon>
        <taxon>Piscirickettsiaceae</taxon>
        <taxon>Cycloclasticus</taxon>
    </lineage>
</organism>
<dbReference type="Proteomes" id="UP000015462">
    <property type="component" value="Unassembled WGS sequence"/>
</dbReference>
<evidence type="ECO:0000313" key="9">
    <source>
        <dbReference type="Proteomes" id="UP000015462"/>
    </source>
</evidence>
<dbReference type="InterPro" id="IPR017871">
    <property type="entry name" value="ABC_transporter-like_CS"/>
</dbReference>
<dbReference type="SUPFAM" id="SSF52540">
    <property type="entry name" value="P-loop containing nucleoside triphosphate hydrolases"/>
    <property type="match status" value="1"/>
</dbReference>
<dbReference type="FunFam" id="3.40.50.300:FF:000134">
    <property type="entry name" value="Iron-enterobactin ABC transporter ATP-binding protein"/>
    <property type="match status" value="1"/>
</dbReference>
<dbReference type="GO" id="GO:0016887">
    <property type="term" value="F:ATP hydrolysis activity"/>
    <property type="evidence" value="ECO:0007669"/>
    <property type="project" value="InterPro"/>
</dbReference>
<reference evidence="8 9" key="1">
    <citation type="journal article" date="2013" name="Genome Announc.">
        <title>Genome Sequence of the Pyrene- and Fluoranthene-Degrading Bacterium Cycloclasticus sp. Strain PY97M.</title>
        <authorList>
            <person name="Cui Z."/>
            <person name="Xu G."/>
            <person name="Li Q."/>
            <person name="Gao W."/>
            <person name="Zheng L."/>
        </authorList>
    </citation>
    <scope>NUCLEOTIDE SEQUENCE [LARGE SCALE GENOMIC DNA]</scope>
    <source>
        <strain evidence="8 9">PY97M</strain>
    </source>
</reference>
<evidence type="ECO:0000256" key="3">
    <source>
        <dbReference type="ARBA" id="ARBA00022741"/>
    </source>
</evidence>
<dbReference type="PANTHER" id="PTHR42794:SF1">
    <property type="entry name" value="HEMIN IMPORT ATP-BINDING PROTEIN HMUV"/>
    <property type="match status" value="1"/>
</dbReference>
<dbReference type="CDD" id="cd03214">
    <property type="entry name" value="ABC_Iron-Siderophores_B12_Hemin"/>
    <property type="match status" value="1"/>
</dbReference>
<dbReference type="InterPro" id="IPR027417">
    <property type="entry name" value="P-loop_NTPase"/>
</dbReference>
<keyword evidence="2" id="KW-0813">Transport</keyword>
<keyword evidence="9" id="KW-1185">Reference proteome</keyword>
<dbReference type="Pfam" id="PF00005">
    <property type="entry name" value="ABC_tran"/>
    <property type="match status" value="1"/>
</dbReference>
<dbReference type="PROSITE" id="PS50893">
    <property type="entry name" value="ABC_TRANSPORTER_2"/>
    <property type="match status" value="1"/>
</dbReference>
<dbReference type="PROSITE" id="PS00211">
    <property type="entry name" value="ABC_TRANSPORTER_1"/>
    <property type="match status" value="1"/>
</dbReference>
<protein>
    <submittedName>
        <fullName evidence="8">Cobalamin/Fe3+-siderophores ABC transporter ATPase</fullName>
    </submittedName>
</protein>
<name>A0AB33YZT1_9GAMM</name>
<sequence length="260" mass="28330">MSLVASNIAVSLSGHSILKNMSIQFPAGKLTGLIGPNGAGKSTLMRALAGLLPIESGVIRLADKDIQAMQAIELAKEITYLPQLGECHWPLTVERVVMLGRHPHNDGHHADSLSLQAVEKAIKEVDIEHLIGRSVNELSGGERARVMLARALATESPILLADEPIVSLDPRHQIEVMALLQTLAKKGKTVIIVLHELHLAMRYCENLVLLNNGVKTSEGIANDVLSIENMQAVYGVDAIFGEHQGSQWVLPWQHKKREKA</sequence>
<keyword evidence="3" id="KW-0547">Nucleotide-binding</keyword>
<evidence type="ECO:0000313" key="8">
    <source>
        <dbReference type="EMBL" id="EPD12650.1"/>
    </source>
</evidence>
<dbReference type="GO" id="GO:0005524">
    <property type="term" value="F:ATP binding"/>
    <property type="evidence" value="ECO:0007669"/>
    <property type="project" value="UniProtKB-KW"/>
</dbReference>
<dbReference type="EMBL" id="ASHL01000007">
    <property type="protein sequence ID" value="EPD12650.1"/>
    <property type="molecule type" value="Genomic_DNA"/>
</dbReference>
<dbReference type="InterPro" id="IPR003439">
    <property type="entry name" value="ABC_transporter-like_ATP-bd"/>
</dbReference>
<dbReference type="RefSeq" id="WP_016390667.1">
    <property type="nucleotide sequence ID" value="NZ_KE646809.1"/>
</dbReference>
<dbReference type="InterPro" id="IPR003593">
    <property type="entry name" value="AAA+_ATPase"/>
</dbReference>
<evidence type="ECO:0000256" key="4">
    <source>
        <dbReference type="ARBA" id="ARBA00022840"/>
    </source>
</evidence>
<evidence type="ECO:0000256" key="1">
    <source>
        <dbReference type="ARBA" id="ARBA00005417"/>
    </source>
</evidence>
<keyword evidence="5" id="KW-1278">Translocase</keyword>
<comment type="similarity">
    <text evidence="1">Belongs to the ABC transporter superfamily.</text>
</comment>
<dbReference type="SMART" id="SM00382">
    <property type="entry name" value="AAA"/>
    <property type="match status" value="1"/>
</dbReference>
<keyword evidence="4" id="KW-0067">ATP-binding</keyword>
<evidence type="ECO:0000256" key="6">
    <source>
        <dbReference type="ARBA" id="ARBA00037066"/>
    </source>
</evidence>
<evidence type="ECO:0000256" key="5">
    <source>
        <dbReference type="ARBA" id="ARBA00022967"/>
    </source>
</evidence>